<dbReference type="InterPro" id="IPR051085">
    <property type="entry name" value="MB_O-acyltransferase"/>
</dbReference>
<keyword evidence="2 6" id="KW-0812">Transmembrane</keyword>
<proteinExistence type="inferred from homology"/>
<dbReference type="Proteomes" id="UP000274131">
    <property type="component" value="Unassembled WGS sequence"/>
</dbReference>
<reference evidence="9" key="1">
    <citation type="submission" date="2017-02" db="UniProtKB">
        <authorList>
            <consortium name="WormBaseParasite"/>
        </authorList>
    </citation>
    <scope>IDENTIFICATION</scope>
</reference>
<evidence type="ECO:0000256" key="5">
    <source>
        <dbReference type="ARBA" id="ARBA00038268"/>
    </source>
</evidence>
<evidence type="ECO:0000313" key="7">
    <source>
        <dbReference type="EMBL" id="VDD86061.1"/>
    </source>
</evidence>
<comment type="similarity">
    <text evidence="5">Belongs to the membrane-bound acyltransferase family. HHAT subfamily.</text>
</comment>
<feature type="transmembrane region" description="Helical" evidence="6">
    <location>
        <begin position="343"/>
        <end position="366"/>
    </location>
</feature>
<dbReference type="PANTHER" id="PTHR13285:SF18">
    <property type="entry name" value="PROTEIN-CYSTEINE N-PALMITOYLTRANSFERASE RASP"/>
    <property type="match status" value="1"/>
</dbReference>
<evidence type="ECO:0000256" key="2">
    <source>
        <dbReference type="ARBA" id="ARBA00022692"/>
    </source>
</evidence>
<feature type="transmembrane region" description="Helical" evidence="6">
    <location>
        <begin position="84"/>
        <end position="105"/>
    </location>
</feature>
<dbReference type="WBParaSite" id="EVEC_0000149601-mRNA-1">
    <property type="protein sequence ID" value="EVEC_0000149601-mRNA-1"/>
    <property type="gene ID" value="EVEC_0000149601"/>
</dbReference>
<feature type="transmembrane region" description="Helical" evidence="6">
    <location>
        <begin position="133"/>
        <end position="151"/>
    </location>
</feature>
<evidence type="ECO:0000313" key="8">
    <source>
        <dbReference type="Proteomes" id="UP000274131"/>
    </source>
</evidence>
<dbReference type="InterPro" id="IPR004299">
    <property type="entry name" value="MBOAT_fam"/>
</dbReference>
<dbReference type="EMBL" id="UXUI01007182">
    <property type="protein sequence ID" value="VDD86061.1"/>
    <property type="molecule type" value="Genomic_DNA"/>
</dbReference>
<keyword evidence="3 6" id="KW-1133">Transmembrane helix</keyword>
<evidence type="ECO:0000256" key="6">
    <source>
        <dbReference type="SAM" id="Phobius"/>
    </source>
</evidence>
<keyword evidence="4 6" id="KW-0472">Membrane</keyword>
<dbReference type="STRING" id="51028.A0A0N4UVM0"/>
<sequence length="419" mass="48871">WLCVINFTALSVTVIGITIFIRHELFAWIIFIVFLSKTEKFVPFSHDYNTLYKEHAFYLYGAIRVLNCSIYFSRNPKIKLNKELLLRIIQYLFYPAYSSILIVLFEDFDAQMRDVEHGNNPKTDSYYHYNSKQLLNCYYLEIFNFIGILKLNSWTFRTVAVKILRLVLCYYSFELILHLIHVNSFFEADPQIFDSLSFYEVVSVAYLRGQLFHMKYVVIFGIPAAFASLDGLKPPDPPICISRVSRYSRMWRNFDRGLYQFLKNQIYLPIGRAITLPYCQRLTATVATFLFVLAWHGVNSVYVCWVLFSGAELCIESIGKAINKTKLWWKISDRIGAINQRRIIAIAMNFTVTPGVLGVFFFLGGYGTGTKILKRTMLQGIYDCLHLNFTTEPYCFFFEKMQILTTSFHSFPKPLHNST</sequence>
<dbReference type="AlphaFoldDB" id="A0A0N4UVM0"/>
<evidence type="ECO:0000313" key="9">
    <source>
        <dbReference type="WBParaSite" id="EVEC_0000149601-mRNA-1"/>
    </source>
</evidence>
<accession>A0A0N4UVM0</accession>
<name>A0A0N4UVM0_ENTVE</name>
<dbReference type="GO" id="GO:0005783">
    <property type="term" value="C:endoplasmic reticulum"/>
    <property type="evidence" value="ECO:0007669"/>
    <property type="project" value="TreeGrafter"/>
</dbReference>
<evidence type="ECO:0000256" key="1">
    <source>
        <dbReference type="ARBA" id="ARBA00004141"/>
    </source>
</evidence>
<dbReference type="Pfam" id="PF03062">
    <property type="entry name" value="MBOAT"/>
    <property type="match status" value="1"/>
</dbReference>
<organism evidence="9">
    <name type="scientific">Enterobius vermicularis</name>
    <name type="common">Human pinworm</name>
    <dbReference type="NCBI Taxonomy" id="51028"/>
    <lineage>
        <taxon>Eukaryota</taxon>
        <taxon>Metazoa</taxon>
        <taxon>Ecdysozoa</taxon>
        <taxon>Nematoda</taxon>
        <taxon>Chromadorea</taxon>
        <taxon>Rhabditida</taxon>
        <taxon>Spirurina</taxon>
        <taxon>Oxyuridomorpha</taxon>
        <taxon>Oxyuroidea</taxon>
        <taxon>Oxyuridae</taxon>
        <taxon>Enterobius</taxon>
    </lineage>
</organism>
<evidence type="ECO:0000256" key="3">
    <source>
        <dbReference type="ARBA" id="ARBA00022989"/>
    </source>
</evidence>
<comment type="subcellular location">
    <subcellularLocation>
        <location evidence="1">Membrane</location>
        <topology evidence="1">Multi-pass membrane protein</topology>
    </subcellularLocation>
</comment>
<keyword evidence="8" id="KW-1185">Reference proteome</keyword>
<dbReference type="GO" id="GO:0016409">
    <property type="term" value="F:palmitoyltransferase activity"/>
    <property type="evidence" value="ECO:0007669"/>
    <property type="project" value="TreeGrafter"/>
</dbReference>
<dbReference type="PANTHER" id="PTHR13285">
    <property type="entry name" value="ACYLTRANSFERASE"/>
    <property type="match status" value="1"/>
</dbReference>
<evidence type="ECO:0000256" key="4">
    <source>
        <dbReference type="ARBA" id="ARBA00023136"/>
    </source>
</evidence>
<dbReference type="GO" id="GO:0016020">
    <property type="term" value="C:membrane"/>
    <property type="evidence" value="ECO:0007669"/>
    <property type="project" value="UniProtKB-SubCell"/>
</dbReference>
<protein>
    <submittedName>
        <fullName evidence="9">MBOAT family protein</fullName>
    </submittedName>
</protein>
<gene>
    <name evidence="7" type="ORF">EVEC_LOCUS1204</name>
</gene>
<reference evidence="7 8" key="2">
    <citation type="submission" date="2018-10" db="EMBL/GenBank/DDBJ databases">
        <authorList>
            <consortium name="Pathogen Informatics"/>
        </authorList>
    </citation>
    <scope>NUCLEOTIDE SEQUENCE [LARGE SCALE GENOMIC DNA]</scope>
</reference>
<feature type="transmembrane region" description="Helical" evidence="6">
    <location>
        <begin position="55"/>
        <end position="72"/>
    </location>
</feature>
<feature type="transmembrane region" description="Helical" evidence="6">
    <location>
        <begin position="12"/>
        <end position="35"/>
    </location>
</feature>
<dbReference type="OrthoDB" id="420606at2759"/>